<evidence type="ECO:0000313" key="1">
    <source>
        <dbReference type="EMBL" id="QQP86320.1"/>
    </source>
</evidence>
<dbReference type="EMBL" id="CP067393">
    <property type="protein sequence ID" value="QQP86320.1"/>
    <property type="molecule type" value="Genomic_DNA"/>
</dbReference>
<dbReference type="KEGG" id="eaz:JHT90_03500"/>
<dbReference type="Proteomes" id="UP000595278">
    <property type="component" value="Chromosome"/>
</dbReference>
<sequence>MHFDENVIRKWAYSTDLDKAVDQFIENDQSGDLFDYEIDRVCTIELVWEFAKDPNCLKQHFFLHRLIDRLCSIYRLPFHTLKPFKSSHLLGIENKQDYLAKVANYAENLYRHNIILNEMLNNDDTVIKYIRNQIYNFIWINPEDSTLLGNEKQNQQPSIQSQYEKAYYSNIQALHKAVSELTDK</sequence>
<dbReference type="AlphaFoldDB" id="A0A974NGT8"/>
<organism evidence="1 2">
    <name type="scientific">Entomomonas asaccharolytica</name>
    <dbReference type="NCBI Taxonomy" id="2785331"/>
    <lineage>
        <taxon>Bacteria</taxon>
        <taxon>Pseudomonadati</taxon>
        <taxon>Pseudomonadota</taxon>
        <taxon>Gammaproteobacteria</taxon>
        <taxon>Pseudomonadales</taxon>
        <taxon>Pseudomonadaceae</taxon>
        <taxon>Entomomonas</taxon>
    </lineage>
</organism>
<gene>
    <name evidence="1" type="ORF">JHT90_03500</name>
</gene>
<name>A0A974NGT8_9GAMM</name>
<dbReference type="RefSeq" id="WP_201094155.1">
    <property type="nucleotide sequence ID" value="NZ_CP067393.1"/>
</dbReference>
<evidence type="ECO:0000313" key="2">
    <source>
        <dbReference type="Proteomes" id="UP000595278"/>
    </source>
</evidence>
<keyword evidence="2" id="KW-1185">Reference proteome</keyword>
<proteinExistence type="predicted"/>
<accession>A0A974NGT8</accession>
<protein>
    <submittedName>
        <fullName evidence="1">Uncharacterized protein</fullName>
    </submittedName>
</protein>
<reference evidence="1 2" key="1">
    <citation type="submission" date="2021-01" db="EMBL/GenBank/DDBJ databases">
        <title>Entomomonas sp. F2A isolated from a house cricket (Acheta domesticus).</title>
        <authorList>
            <person name="Spergser J."/>
            <person name="Busse H.-J."/>
        </authorList>
    </citation>
    <scope>NUCLEOTIDE SEQUENCE [LARGE SCALE GENOMIC DNA]</scope>
    <source>
        <strain evidence="1 2">F2A</strain>
    </source>
</reference>